<dbReference type="AlphaFoldDB" id="A0A9P8TKB6"/>
<reference evidence="2" key="1">
    <citation type="journal article" date="2021" name="Open Biol.">
        <title>Shared evolutionary footprints suggest mitochondrial oxidative damage underlies multiple complex I losses in fungi.</title>
        <authorList>
            <person name="Schikora-Tamarit M.A."/>
            <person name="Marcet-Houben M."/>
            <person name="Nosek J."/>
            <person name="Gabaldon T."/>
        </authorList>
    </citation>
    <scope>NUCLEOTIDE SEQUENCE</scope>
    <source>
        <strain evidence="2">CBS2887</strain>
    </source>
</reference>
<protein>
    <submittedName>
        <fullName evidence="2">Uncharacterized protein</fullName>
    </submittedName>
</protein>
<evidence type="ECO:0000313" key="2">
    <source>
        <dbReference type="EMBL" id="KAH3681860.1"/>
    </source>
</evidence>
<organism evidence="2 3">
    <name type="scientific">Wickerhamomyces pijperi</name>
    <name type="common">Yeast</name>
    <name type="synonym">Pichia pijperi</name>
    <dbReference type="NCBI Taxonomy" id="599730"/>
    <lineage>
        <taxon>Eukaryota</taxon>
        <taxon>Fungi</taxon>
        <taxon>Dikarya</taxon>
        <taxon>Ascomycota</taxon>
        <taxon>Saccharomycotina</taxon>
        <taxon>Saccharomycetes</taxon>
        <taxon>Phaffomycetales</taxon>
        <taxon>Wickerhamomycetaceae</taxon>
        <taxon>Wickerhamomyces</taxon>
    </lineage>
</organism>
<feature type="compositionally biased region" description="Acidic residues" evidence="1">
    <location>
        <begin position="48"/>
        <end position="57"/>
    </location>
</feature>
<sequence>MTISSSSSFAAAAAAAAAATDPLSIASTGFSTISKSLSISSVMEEEEAAEELAEFDSSDPTSLQRSGTSLSPS</sequence>
<feature type="compositionally biased region" description="Polar residues" evidence="1">
    <location>
        <begin position="58"/>
        <end position="73"/>
    </location>
</feature>
<keyword evidence="3" id="KW-1185">Reference proteome</keyword>
<dbReference type="Proteomes" id="UP000774326">
    <property type="component" value="Unassembled WGS sequence"/>
</dbReference>
<dbReference type="EMBL" id="JAEUBG010004184">
    <property type="protein sequence ID" value="KAH3681860.1"/>
    <property type="molecule type" value="Genomic_DNA"/>
</dbReference>
<feature type="region of interest" description="Disordered" evidence="1">
    <location>
        <begin position="48"/>
        <end position="73"/>
    </location>
</feature>
<proteinExistence type="predicted"/>
<gene>
    <name evidence="2" type="ORF">WICPIJ_007166</name>
</gene>
<evidence type="ECO:0000313" key="3">
    <source>
        <dbReference type="Proteomes" id="UP000774326"/>
    </source>
</evidence>
<reference evidence="2" key="2">
    <citation type="submission" date="2021-01" db="EMBL/GenBank/DDBJ databases">
        <authorList>
            <person name="Schikora-Tamarit M.A."/>
        </authorList>
    </citation>
    <scope>NUCLEOTIDE SEQUENCE</scope>
    <source>
        <strain evidence="2">CBS2887</strain>
    </source>
</reference>
<accession>A0A9P8TKB6</accession>
<comment type="caution">
    <text evidence="2">The sequence shown here is derived from an EMBL/GenBank/DDBJ whole genome shotgun (WGS) entry which is preliminary data.</text>
</comment>
<name>A0A9P8TKB6_WICPI</name>
<evidence type="ECO:0000256" key="1">
    <source>
        <dbReference type="SAM" id="MobiDB-lite"/>
    </source>
</evidence>